<feature type="region of interest" description="Disordered" evidence="1">
    <location>
        <begin position="48"/>
        <end position="67"/>
    </location>
</feature>
<sequence length="206" mass="23111">MTICRRLIIPWVLAVWAGLGVAHAQPDGQPDATPRYTVEVVVFRQPPMGTTVEESPSDRPADFRPRMAWPLRPVGTDGLGYERLPAAERRLNRTAARIDARPDFEVLWHVGWIQPGLGADRAQAVALPPALTAVGLRGDLRVYRERFLHAETRLQWQQAPSAYWIMDQSRRMRSGESHYLDHPALGVIVRVDERPQSTDPGDAPAD</sequence>
<gene>
    <name evidence="3" type="ORF">V6X73_06075</name>
</gene>
<dbReference type="EMBL" id="JBAKFM010000002">
    <property type="protein sequence ID" value="MEX0469288.1"/>
    <property type="molecule type" value="Genomic_DNA"/>
</dbReference>
<protein>
    <submittedName>
        <fullName evidence="3">CsiV family protein</fullName>
    </submittedName>
</protein>
<dbReference type="Pfam" id="PF10972">
    <property type="entry name" value="CsiV"/>
    <property type="match status" value="1"/>
</dbReference>
<reference evidence="3 4" key="1">
    <citation type="submission" date="2024-02" db="EMBL/GenBank/DDBJ databases">
        <title>New especies of Spiribacter isolated from saline water.</title>
        <authorList>
            <person name="Leon M.J."/>
            <person name="De La Haba R."/>
            <person name="Sanchez-Porro C."/>
            <person name="Ventosa A."/>
        </authorList>
    </citation>
    <scope>NUCLEOTIDE SEQUENCE [LARGE SCALE GENOMIC DNA]</scope>
    <source>
        <strain evidence="4">ag22IC6-390</strain>
    </source>
</reference>
<evidence type="ECO:0000256" key="2">
    <source>
        <dbReference type="SAM" id="SignalP"/>
    </source>
</evidence>
<organism evidence="3 4">
    <name type="scientific">Spiribacter pallidus</name>
    <dbReference type="NCBI Taxonomy" id="1987936"/>
    <lineage>
        <taxon>Bacteria</taxon>
        <taxon>Pseudomonadati</taxon>
        <taxon>Pseudomonadota</taxon>
        <taxon>Gammaproteobacteria</taxon>
        <taxon>Chromatiales</taxon>
        <taxon>Ectothiorhodospiraceae</taxon>
        <taxon>Spiribacter</taxon>
    </lineage>
</organism>
<dbReference type="RefSeq" id="WP_367981234.1">
    <property type="nucleotide sequence ID" value="NZ_JBAKFM010000002.1"/>
</dbReference>
<dbReference type="Proteomes" id="UP001556709">
    <property type="component" value="Unassembled WGS sequence"/>
</dbReference>
<dbReference type="InterPro" id="IPR021241">
    <property type="entry name" value="CsiV"/>
</dbReference>
<feature type="compositionally biased region" description="Basic and acidic residues" evidence="1">
    <location>
        <begin position="56"/>
        <end position="65"/>
    </location>
</feature>
<keyword evidence="2" id="KW-0732">Signal</keyword>
<evidence type="ECO:0000313" key="3">
    <source>
        <dbReference type="EMBL" id="MEX0469288.1"/>
    </source>
</evidence>
<proteinExistence type="predicted"/>
<name>A0ABV3TCC9_9GAMM</name>
<evidence type="ECO:0000313" key="4">
    <source>
        <dbReference type="Proteomes" id="UP001556709"/>
    </source>
</evidence>
<feature type="chain" id="PRO_5047262246" evidence="2">
    <location>
        <begin position="25"/>
        <end position="206"/>
    </location>
</feature>
<evidence type="ECO:0000256" key="1">
    <source>
        <dbReference type="SAM" id="MobiDB-lite"/>
    </source>
</evidence>
<accession>A0ABV3TCC9</accession>
<comment type="caution">
    <text evidence="3">The sequence shown here is derived from an EMBL/GenBank/DDBJ whole genome shotgun (WGS) entry which is preliminary data.</text>
</comment>
<keyword evidence="4" id="KW-1185">Reference proteome</keyword>
<feature type="signal peptide" evidence="2">
    <location>
        <begin position="1"/>
        <end position="24"/>
    </location>
</feature>